<dbReference type="AlphaFoldDB" id="A0A316ZE33"/>
<keyword evidence="2" id="KW-1185">Reference proteome</keyword>
<sequence length="412" mass="44482">MSWASLPTELQEAVLGICVRERSGVLSLLLVSRRMFSLVVPLLYAELQITSLAQLRALIGAAGGADALQDDEDETADVQPAQGTLRAHLAAHTRRLTISIDGVPGAAPPPAAQDSPFRLWSGQPRRNEGDERLTLALCAMRLCNPQRLSHISLEMFGVRSKSHLGEPALEEAFGRLSALRSLRWVPPGRLSIVGFSIAVVDSAVPSIQLGLLQAALRTPTLQSSLQELHFAAVGLQKEAALVDARLAFLWALSCRLEDGRALFPRLRSLRFTSAVNLPIAPLARLLLHRALAAHAAPDSTEPLLIEIADGFSGSIWGPRLDAHDVRRHMRAFLLVDGAALLDEGPVPLSFQPQSVPAIRVLSDSLDYLPQVHEPRFLACASMSKRELEALVASAMGMLRLTALEGAIAGRTQ</sequence>
<gene>
    <name evidence="1" type="ORF">FA09DRAFT_200941</name>
</gene>
<dbReference type="RefSeq" id="XP_025600259.1">
    <property type="nucleotide sequence ID" value="XM_025739439.1"/>
</dbReference>
<proteinExistence type="predicted"/>
<name>A0A316ZE33_9BASI</name>
<evidence type="ECO:0000313" key="1">
    <source>
        <dbReference type="EMBL" id="PWN99980.1"/>
    </source>
</evidence>
<organism evidence="1 2">
    <name type="scientific">Tilletiopsis washingtonensis</name>
    <dbReference type="NCBI Taxonomy" id="58919"/>
    <lineage>
        <taxon>Eukaryota</taxon>
        <taxon>Fungi</taxon>
        <taxon>Dikarya</taxon>
        <taxon>Basidiomycota</taxon>
        <taxon>Ustilaginomycotina</taxon>
        <taxon>Exobasidiomycetes</taxon>
        <taxon>Entylomatales</taxon>
        <taxon>Entylomatales incertae sedis</taxon>
        <taxon>Tilletiopsis</taxon>
    </lineage>
</organism>
<protein>
    <submittedName>
        <fullName evidence="1">Uncharacterized protein</fullName>
    </submittedName>
</protein>
<dbReference type="EMBL" id="KZ819286">
    <property type="protein sequence ID" value="PWN99980.1"/>
    <property type="molecule type" value="Genomic_DNA"/>
</dbReference>
<accession>A0A316ZE33</accession>
<reference evidence="1 2" key="1">
    <citation type="journal article" date="2018" name="Mol. Biol. Evol.">
        <title>Broad Genomic Sampling Reveals a Smut Pathogenic Ancestry of the Fungal Clade Ustilaginomycotina.</title>
        <authorList>
            <person name="Kijpornyongpan T."/>
            <person name="Mondo S.J."/>
            <person name="Barry K."/>
            <person name="Sandor L."/>
            <person name="Lee J."/>
            <person name="Lipzen A."/>
            <person name="Pangilinan J."/>
            <person name="LaButti K."/>
            <person name="Hainaut M."/>
            <person name="Henrissat B."/>
            <person name="Grigoriev I.V."/>
            <person name="Spatafora J.W."/>
            <person name="Aime M.C."/>
        </authorList>
    </citation>
    <scope>NUCLEOTIDE SEQUENCE [LARGE SCALE GENOMIC DNA]</scope>
    <source>
        <strain evidence="1 2">MCA 4186</strain>
    </source>
</reference>
<dbReference type="Proteomes" id="UP000245946">
    <property type="component" value="Unassembled WGS sequence"/>
</dbReference>
<dbReference type="GeneID" id="37266985"/>
<evidence type="ECO:0000313" key="2">
    <source>
        <dbReference type="Proteomes" id="UP000245946"/>
    </source>
</evidence>
<dbReference type="OrthoDB" id="2548305at2759"/>